<dbReference type="AlphaFoldDB" id="A0A0C2YSK4"/>
<evidence type="ECO:0000256" key="21">
    <source>
        <dbReference type="ARBA" id="ARBA00030980"/>
    </source>
</evidence>
<evidence type="ECO:0000256" key="4">
    <source>
        <dbReference type="ARBA" id="ARBA00010630"/>
    </source>
</evidence>
<dbReference type="FunFam" id="3.30.200.20:FF:000201">
    <property type="entry name" value="TP53-regulating kinase isoform X1"/>
    <property type="match status" value="1"/>
</dbReference>
<dbReference type="GO" id="GO:0000781">
    <property type="term" value="C:chromosome, telomeric region"/>
    <property type="evidence" value="ECO:0007669"/>
    <property type="project" value="UniProtKB-SubCell"/>
</dbReference>
<dbReference type="GO" id="GO:0016787">
    <property type="term" value="F:hydrolase activity"/>
    <property type="evidence" value="ECO:0007669"/>
    <property type="project" value="UniProtKB-KW"/>
</dbReference>
<dbReference type="Gene3D" id="3.30.200.20">
    <property type="entry name" value="Phosphorylase Kinase, domain 1"/>
    <property type="match status" value="1"/>
</dbReference>
<keyword evidence="12" id="KW-0808">Transferase</keyword>
<evidence type="ECO:0000256" key="18">
    <source>
        <dbReference type="ARBA" id="ARBA00022895"/>
    </source>
</evidence>
<evidence type="ECO:0000313" key="26">
    <source>
        <dbReference type="EMBL" id="KIM44012.1"/>
    </source>
</evidence>
<evidence type="ECO:0000256" key="10">
    <source>
        <dbReference type="ARBA" id="ARBA00022527"/>
    </source>
</evidence>
<dbReference type="Proteomes" id="UP000053424">
    <property type="component" value="Unassembled WGS sequence"/>
</dbReference>
<dbReference type="PANTHER" id="PTHR12209">
    <property type="entry name" value="NON-SPECIFIC SERINE/THREONINE PROTEIN KINASE"/>
    <property type="match status" value="1"/>
</dbReference>
<comment type="subunit">
    <text evidence="5">Component of the EKC/KEOPS complex composed of at least BUD32, CGI121, GON7, KAE1 and PCC1; the whole complex dimerizes.</text>
</comment>
<sequence length="261" mass="28740">MALSSASANLISSSVLISQGAEAKVYKGSLNPGAQPILLKYRFHKQYRHPILDASLTKSRVAGEARALLKCIRSGVNVPGVRMVDATEGLLGIEWIEGKSVKQLLPSGAVEESDTEEVVEETSLAAEENPLDQFGLSTDHLMTLIGIEIAKMHLTDIVHGDLTTSNMMLRHPSSFRSVDATVSTELVLIDFGLSYHSTLVEDKAVDLYVLERAFTSTHPESEPMFASILSSYAKQMDKEWPSIRRRLDDVRLRGRKRSMVG</sequence>
<dbReference type="EC" id="2.7.11.1" evidence="6"/>
<keyword evidence="27" id="KW-1185">Reference proteome</keyword>
<dbReference type="OrthoDB" id="3399at2759"/>
<dbReference type="GO" id="GO:0004674">
    <property type="term" value="F:protein serine/threonine kinase activity"/>
    <property type="evidence" value="ECO:0007669"/>
    <property type="project" value="UniProtKB-KW"/>
</dbReference>
<keyword evidence="11" id="KW-0597">Phosphoprotein</keyword>
<dbReference type="SUPFAM" id="SSF56112">
    <property type="entry name" value="Protein kinase-like (PK-like)"/>
    <property type="match status" value="1"/>
</dbReference>
<evidence type="ECO:0000313" key="27">
    <source>
        <dbReference type="Proteomes" id="UP000053424"/>
    </source>
</evidence>
<keyword evidence="18" id="KW-0779">Telomere</keyword>
<evidence type="ECO:0000259" key="25">
    <source>
        <dbReference type="PROSITE" id="PS50011"/>
    </source>
</evidence>
<dbReference type="NCBIfam" id="TIGR03724">
    <property type="entry name" value="arch_bud32"/>
    <property type="match status" value="1"/>
</dbReference>
<comment type="catalytic activity">
    <reaction evidence="24">
        <text>L-seryl-[protein] + ATP = O-phospho-L-seryl-[protein] + ADP + H(+)</text>
        <dbReference type="Rhea" id="RHEA:17989"/>
        <dbReference type="Rhea" id="RHEA-COMP:9863"/>
        <dbReference type="Rhea" id="RHEA-COMP:11604"/>
        <dbReference type="ChEBI" id="CHEBI:15378"/>
        <dbReference type="ChEBI" id="CHEBI:29999"/>
        <dbReference type="ChEBI" id="CHEBI:30616"/>
        <dbReference type="ChEBI" id="CHEBI:83421"/>
        <dbReference type="ChEBI" id="CHEBI:456216"/>
        <dbReference type="EC" id="2.7.11.1"/>
    </reaction>
</comment>
<evidence type="ECO:0000256" key="17">
    <source>
        <dbReference type="ARBA" id="ARBA00022840"/>
    </source>
</evidence>
<dbReference type="STRING" id="686832.A0A0C2YSK4"/>
<evidence type="ECO:0000256" key="24">
    <source>
        <dbReference type="ARBA" id="ARBA00048679"/>
    </source>
</evidence>
<keyword evidence="14" id="KW-0547">Nucleotide-binding</keyword>
<comment type="function">
    <text evidence="1">Component of the EKC/KEOPS complex that is required for the formation of a threonylcarbamoyl group on adenosine at position 37 (t(6)A37) in tRNAs that read codons beginning with adenine. The complex is probably involved in the transfer of the threonylcarbamoyl moiety of threonylcarbamoyl-AMP (TC-AMP) to the N6 group of A37. BUD32 has ATPase activity in the context of the EKC/KEOPS complex and likely plays a supporting role to the catalytic subunit KAE1. The EKC/KEOPS complex also promotes both telomere uncapping and telomere elongation. The complex is required for efficient recruitment of transcriptional coactivators.</text>
</comment>
<keyword evidence="10" id="KW-0723">Serine/threonine-protein kinase</keyword>
<evidence type="ECO:0000256" key="13">
    <source>
        <dbReference type="ARBA" id="ARBA00022694"/>
    </source>
</evidence>
<protein>
    <recommendedName>
        <fullName evidence="8">EKC/KEOPS complex subunit BUD32</fullName>
        <ecNumber evidence="6">2.7.11.1</ecNumber>
    </recommendedName>
    <alternativeName>
        <fullName evidence="21 22">Atypical Serine/threonine protein kinase BUD32</fullName>
    </alternativeName>
    <alternativeName>
        <fullName evidence="7">EKC/KEOPS complex subunit bud32</fullName>
    </alternativeName>
</protein>
<evidence type="ECO:0000256" key="8">
    <source>
        <dbReference type="ARBA" id="ARBA00019973"/>
    </source>
</evidence>
<gene>
    <name evidence="26" type="ORF">M413DRAFT_443078</name>
</gene>
<evidence type="ECO:0000256" key="5">
    <source>
        <dbReference type="ARBA" id="ARBA00011534"/>
    </source>
</evidence>
<comment type="catalytic activity">
    <reaction evidence="23">
        <text>L-threonyl-[protein] + ATP = O-phospho-L-threonyl-[protein] + ADP + H(+)</text>
        <dbReference type="Rhea" id="RHEA:46608"/>
        <dbReference type="Rhea" id="RHEA-COMP:11060"/>
        <dbReference type="Rhea" id="RHEA-COMP:11605"/>
        <dbReference type="ChEBI" id="CHEBI:15378"/>
        <dbReference type="ChEBI" id="CHEBI:30013"/>
        <dbReference type="ChEBI" id="CHEBI:30616"/>
        <dbReference type="ChEBI" id="CHEBI:61977"/>
        <dbReference type="ChEBI" id="CHEBI:456216"/>
        <dbReference type="EC" id="2.7.11.1"/>
    </reaction>
</comment>
<feature type="domain" description="Protein kinase" evidence="25">
    <location>
        <begin position="11"/>
        <end position="261"/>
    </location>
</feature>
<evidence type="ECO:0000256" key="2">
    <source>
        <dbReference type="ARBA" id="ARBA00004123"/>
    </source>
</evidence>
<dbReference type="GO" id="GO:0005524">
    <property type="term" value="F:ATP binding"/>
    <property type="evidence" value="ECO:0007669"/>
    <property type="project" value="UniProtKB-KW"/>
</dbReference>
<evidence type="ECO:0000256" key="19">
    <source>
        <dbReference type="ARBA" id="ARBA00023159"/>
    </source>
</evidence>
<name>A0A0C2YSK4_HEBCY</name>
<dbReference type="GO" id="GO:0000408">
    <property type="term" value="C:EKC/KEOPS complex"/>
    <property type="evidence" value="ECO:0007669"/>
    <property type="project" value="UniProtKB-ARBA"/>
</dbReference>
<evidence type="ECO:0000256" key="12">
    <source>
        <dbReference type="ARBA" id="ARBA00022679"/>
    </source>
</evidence>
<evidence type="ECO:0000256" key="15">
    <source>
        <dbReference type="ARBA" id="ARBA00022777"/>
    </source>
</evidence>
<evidence type="ECO:0000256" key="6">
    <source>
        <dbReference type="ARBA" id="ARBA00012513"/>
    </source>
</evidence>
<comment type="subcellular location">
    <subcellularLocation>
        <location evidence="3">Chromosome</location>
        <location evidence="3">Telomere</location>
    </subcellularLocation>
    <subcellularLocation>
        <location evidence="2">Nucleus</location>
    </subcellularLocation>
</comment>
<reference evidence="26 27" key="1">
    <citation type="submission" date="2014-04" db="EMBL/GenBank/DDBJ databases">
        <authorList>
            <consortium name="DOE Joint Genome Institute"/>
            <person name="Kuo A."/>
            <person name="Gay G."/>
            <person name="Dore J."/>
            <person name="Kohler A."/>
            <person name="Nagy L.G."/>
            <person name="Floudas D."/>
            <person name="Copeland A."/>
            <person name="Barry K.W."/>
            <person name="Cichocki N."/>
            <person name="Veneault-Fourrey C."/>
            <person name="LaButti K."/>
            <person name="Lindquist E.A."/>
            <person name="Lipzen A."/>
            <person name="Lundell T."/>
            <person name="Morin E."/>
            <person name="Murat C."/>
            <person name="Sun H."/>
            <person name="Tunlid A."/>
            <person name="Henrissat B."/>
            <person name="Grigoriev I.V."/>
            <person name="Hibbett D.S."/>
            <person name="Martin F."/>
            <person name="Nordberg H.P."/>
            <person name="Cantor M.N."/>
            <person name="Hua S.X."/>
        </authorList>
    </citation>
    <scope>NUCLEOTIDE SEQUENCE [LARGE SCALE GENOMIC DNA]</scope>
    <source>
        <strain evidence="27">h7</strain>
    </source>
</reference>
<keyword evidence="13" id="KW-0819">tRNA processing</keyword>
<dbReference type="InterPro" id="IPR022495">
    <property type="entry name" value="Bud32"/>
</dbReference>
<comment type="similarity">
    <text evidence="4">Belongs to the protein kinase superfamily. BUD32 family.</text>
</comment>
<dbReference type="PANTHER" id="PTHR12209:SF0">
    <property type="entry name" value="EKC_KEOPS COMPLEX SUBUNIT TP53RK"/>
    <property type="match status" value="1"/>
</dbReference>
<dbReference type="GO" id="GO:0070525">
    <property type="term" value="P:tRNA threonylcarbamoyladenosine metabolic process"/>
    <property type="evidence" value="ECO:0007669"/>
    <property type="project" value="TreeGrafter"/>
</dbReference>
<dbReference type="InterPro" id="IPR011009">
    <property type="entry name" value="Kinase-like_dom_sf"/>
</dbReference>
<evidence type="ECO:0000256" key="22">
    <source>
        <dbReference type="ARBA" id="ARBA00033194"/>
    </source>
</evidence>
<keyword evidence="16" id="KW-0378">Hydrolase</keyword>
<evidence type="ECO:0000256" key="9">
    <source>
        <dbReference type="ARBA" id="ARBA00022454"/>
    </source>
</evidence>
<dbReference type="PROSITE" id="PS50011">
    <property type="entry name" value="PROTEIN_KINASE_DOM"/>
    <property type="match status" value="1"/>
</dbReference>
<dbReference type="PROSITE" id="PS00109">
    <property type="entry name" value="PROTEIN_KINASE_TYR"/>
    <property type="match status" value="1"/>
</dbReference>
<evidence type="ECO:0000256" key="3">
    <source>
        <dbReference type="ARBA" id="ARBA00004574"/>
    </source>
</evidence>
<dbReference type="HOGENOM" id="CLU_063953_0_0_1"/>
<keyword evidence="9" id="KW-0158">Chromosome</keyword>
<evidence type="ECO:0000256" key="16">
    <source>
        <dbReference type="ARBA" id="ARBA00022801"/>
    </source>
</evidence>
<evidence type="ECO:0000256" key="1">
    <source>
        <dbReference type="ARBA" id="ARBA00003747"/>
    </source>
</evidence>
<accession>A0A0C2YSK4</accession>
<evidence type="ECO:0000256" key="7">
    <source>
        <dbReference type="ARBA" id="ARBA00013948"/>
    </source>
</evidence>
<evidence type="ECO:0000256" key="14">
    <source>
        <dbReference type="ARBA" id="ARBA00022741"/>
    </source>
</evidence>
<proteinExistence type="inferred from homology"/>
<evidence type="ECO:0000256" key="20">
    <source>
        <dbReference type="ARBA" id="ARBA00023242"/>
    </source>
</evidence>
<dbReference type="InterPro" id="IPR000719">
    <property type="entry name" value="Prot_kinase_dom"/>
</dbReference>
<keyword evidence="19" id="KW-0010">Activator</keyword>
<organism evidence="26 27">
    <name type="scientific">Hebeloma cylindrosporum</name>
    <dbReference type="NCBI Taxonomy" id="76867"/>
    <lineage>
        <taxon>Eukaryota</taxon>
        <taxon>Fungi</taxon>
        <taxon>Dikarya</taxon>
        <taxon>Basidiomycota</taxon>
        <taxon>Agaricomycotina</taxon>
        <taxon>Agaricomycetes</taxon>
        <taxon>Agaricomycetidae</taxon>
        <taxon>Agaricales</taxon>
        <taxon>Agaricineae</taxon>
        <taxon>Hymenogastraceae</taxon>
        <taxon>Hebeloma</taxon>
    </lineage>
</organism>
<keyword evidence="17" id="KW-0067">ATP-binding</keyword>
<evidence type="ECO:0000256" key="23">
    <source>
        <dbReference type="ARBA" id="ARBA00047899"/>
    </source>
</evidence>
<dbReference type="GO" id="GO:0005829">
    <property type="term" value="C:cytosol"/>
    <property type="evidence" value="ECO:0007669"/>
    <property type="project" value="TreeGrafter"/>
</dbReference>
<dbReference type="GO" id="GO:0005634">
    <property type="term" value="C:nucleus"/>
    <property type="evidence" value="ECO:0007669"/>
    <property type="project" value="UniProtKB-SubCell"/>
</dbReference>
<keyword evidence="15" id="KW-0418">Kinase</keyword>
<dbReference type="Gene3D" id="1.10.510.10">
    <property type="entry name" value="Transferase(Phosphotransferase) domain 1"/>
    <property type="match status" value="1"/>
</dbReference>
<evidence type="ECO:0000256" key="11">
    <source>
        <dbReference type="ARBA" id="ARBA00022553"/>
    </source>
</evidence>
<dbReference type="InterPro" id="IPR008266">
    <property type="entry name" value="Tyr_kinase_AS"/>
</dbReference>
<keyword evidence="20" id="KW-0539">Nucleus</keyword>
<dbReference type="EMBL" id="KN831774">
    <property type="protein sequence ID" value="KIM44012.1"/>
    <property type="molecule type" value="Genomic_DNA"/>
</dbReference>
<reference evidence="27" key="2">
    <citation type="submission" date="2015-01" db="EMBL/GenBank/DDBJ databases">
        <title>Evolutionary Origins and Diversification of the Mycorrhizal Mutualists.</title>
        <authorList>
            <consortium name="DOE Joint Genome Institute"/>
            <consortium name="Mycorrhizal Genomics Consortium"/>
            <person name="Kohler A."/>
            <person name="Kuo A."/>
            <person name="Nagy L.G."/>
            <person name="Floudas D."/>
            <person name="Copeland A."/>
            <person name="Barry K.W."/>
            <person name="Cichocki N."/>
            <person name="Veneault-Fourrey C."/>
            <person name="LaButti K."/>
            <person name="Lindquist E.A."/>
            <person name="Lipzen A."/>
            <person name="Lundell T."/>
            <person name="Morin E."/>
            <person name="Murat C."/>
            <person name="Riley R."/>
            <person name="Ohm R."/>
            <person name="Sun H."/>
            <person name="Tunlid A."/>
            <person name="Henrissat B."/>
            <person name="Grigoriev I.V."/>
            <person name="Hibbett D.S."/>
            <person name="Martin F."/>
        </authorList>
    </citation>
    <scope>NUCLEOTIDE SEQUENCE [LARGE SCALE GENOMIC DNA]</scope>
    <source>
        <strain evidence="27">h7</strain>
    </source>
</reference>
<dbReference type="FunFam" id="1.10.510.10:FF:000323">
    <property type="entry name" value="TP53-regulating kinase, putative"/>
    <property type="match status" value="1"/>
</dbReference>
<dbReference type="GO" id="GO:0008033">
    <property type="term" value="P:tRNA processing"/>
    <property type="evidence" value="ECO:0007669"/>
    <property type="project" value="UniProtKB-KW"/>
</dbReference>